<reference evidence="1 2" key="1">
    <citation type="journal article" date="2023" name="G3 (Bethesda)">
        <title>A haplotype-resolved chromosome-scale genome for Quercus rubra L. provides insights into the genetics of adaptive traits for red oak species.</title>
        <authorList>
            <person name="Kapoor B."/>
            <person name="Jenkins J."/>
            <person name="Schmutz J."/>
            <person name="Zhebentyayeva T."/>
            <person name="Kuelheim C."/>
            <person name="Coggeshall M."/>
            <person name="Heim C."/>
            <person name="Lasky J.R."/>
            <person name="Leites L."/>
            <person name="Islam-Faridi N."/>
            <person name="Romero-Severson J."/>
            <person name="DeLeo V.L."/>
            <person name="Lucas S.M."/>
            <person name="Lazic D."/>
            <person name="Gailing O."/>
            <person name="Carlson J."/>
            <person name="Staton M."/>
        </authorList>
    </citation>
    <scope>NUCLEOTIDE SEQUENCE [LARGE SCALE GENOMIC DNA]</scope>
    <source>
        <strain evidence="1">Pseudo-F2</strain>
    </source>
</reference>
<dbReference type="EMBL" id="JAXUIC010000009">
    <property type="protein sequence ID" value="KAK4571009.1"/>
    <property type="molecule type" value="Genomic_DNA"/>
</dbReference>
<sequence>MHEYRTTLKDLDGTHPGQKAFVLCRLFNNEEKSNKGGPAKSKPALASVSPALEVQAETYQTSNQSCYAEISDQMMPDATEPVQCNNHKDYHNEDVAENQVAEVTPSEVDFNKDIEHLLHMFYVPSAEDSHQVYVPTLQVFQLLSLSNLLVKQCNLSQHWLQRLKHFQSKLKSILLIAEQDLTL</sequence>
<accession>A0AAN7EGI2</accession>
<dbReference type="Proteomes" id="UP001324115">
    <property type="component" value="Unassembled WGS sequence"/>
</dbReference>
<comment type="caution">
    <text evidence="1">The sequence shown here is derived from an EMBL/GenBank/DDBJ whole genome shotgun (WGS) entry which is preliminary data.</text>
</comment>
<dbReference type="AlphaFoldDB" id="A0AAN7EGI2"/>
<gene>
    <name evidence="1" type="ORF">RGQ29_029736</name>
</gene>
<organism evidence="1 2">
    <name type="scientific">Quercus rubra</name>
    <name type="common">Northern red oak</name>
    <name type="synonym">Quercus borealis</name>
    <dbReference type="NCBI Taxonomy" id="3512"/>
    <lineage>
        <taxon>Eukaryota</taxon>
        <taxon>Viridiplantae</taxon>
        <taxon>Streptophyta</taxon>
        <taxon>Embryophyta</taxon>
        <taxon>Tracheophyta</taxon>
        <taxon>Spermatophyta</taxon>
        <taxon>Magnoliopsida</taxon>
        <taxon>eudicotyledons</taxon>
        <taxon>Gunneridae</taxon>
        <taxon>Pentapetalae</taxon>
        <taxon>rosids</taxon>
        <taxon>fabids</taxon>
        <taxon>Fagales</taxon>
        <taxon>Fagaceae</taxon>
        <taxon>Quercus</taxon>
    </lineage>
</organism>
<proteinExistence type="predicted"/>
<evidence type="ECO:0000313" key="1">
    <source>
        <dbReference type="EMBL" id="KAK4571009.1"/>
    </source>
</evidence>
<name>A0AAN7EGI2_QUERU</name>
<keyword evidence="2" id="KW-1185">Reference proteome</keyword>
<protein>
    <submittedName>
        <fullName evidence="1">Uncharacterized protein</fullName>
    </submittedName>
</protein>
<evidence type="ECO:0000313" key="2">
    <source>
        <dbReference type="Proteomes" id="UP001324115"/>
    </source>
</evidence>